<dbReference type="WBParaSite" id="nRc.2.0.1.t12093-RA">
    <property type="protein sequence ID" value="nRc.2.0.1.t12093-RA"/>
    <property type="gene ID" value="nRc.2.0.1.g12093"/>
</dbReference>
<dbReference type="InterPro" id="IPR032472">
    <property type="entry name" value="ArgoL2"/>
</dbReference>
<dbReference type="Gene3D" id="2.170.260.10">
    <property type="entry name" value="paz domain"/>
    <property type="match status" value="1"/>
</dbReference>
<dbReference type="SMART" id="SM01163">
    <property type="entry name" value="DUF1785"/>
    <property type="match status" value="1"/>
</dbReference>
<feature type="compositionally biased region" description="Basic and acidic residues" evidence="1">
    <location>
        <begin position="41"/>
        <end position="58"/>
    </location>
</feature>
<dbReference type="GO" id="GO:0003723">
    <property type="term" value="F:RNA binding"/>
    <property type="evidence" value="ECO:0007669"/>
    <property type="project" value="InterPro"/>
</dbReference>
<accession>A0A915IE63</accession>
<dbReference type="InterPro" id="IPR036397">
    <property type="entry name" value="RNaseH_sf"/>
</dbReference>
<dbReference type="OMA" id="NARASHY"/>
<proteinExistence type="predicted"/>
<name>A0A915IE63_ROMCU</name>
<dbReference type="SMART" id="SM00950">
    <property type="entry name" value="Piwi"/>
    <property type="match status" value="1"/>
</dbReference>
<reference evidence="5" key="1">
    <citation type="submission" date="2022-11" db="UniProtKB">
        <authorList>
            <consortium name="WormBaseParasite"/>
        </authorList>
    </citation>
    <scope>IDENTIFICATION</scope>
</reference>
<dbReference type="InterPro" id="IPR014811">
    <property type="entry name" value="ArgoL1"/>
</dbReference>
<dbReference type="Pfam" id="PF16488">
    <property type="entry name" value="ArgoL2"/>
    <property type="match status" value="1"/>
</dbReference>
<dbReference type="InterPro" id="IPR003165">
    <property type="entry name" value="Piwi"/>
</dbReference>
<dbReference type="Pfam" id="PF16486">
    <property type="entry name" value="ArgoN"/>
    <property type="match status" value="1"/>
</dbReference>
<evidence type="ECO:0000259" key="3">
    <source>
        <dbReference type="PROSITE" id="PS50822"/>
    </source>
</evidence>
<dbReference type="PROSITE" id="PS50821">
    <property type="entry name" value="PAZ"/>
    <property type="match status" value="1"/>
</dbReference>
<dbReference type="InterPro" id="IPR012337">
    <property type="entry name" value="RNaseH-like_sf"/>
</dbReference>
<feature type="region of interest" description="Disordered" evidence="1">
    <location>
        <begin position="19"/>
        <end position="69"/>
    </location>
</feature>
<dbReference type="PANTHER" id="PTHR22891">
    <property type="entry name" value="EUKARYOTIC TRANSLATION INITIATION FACTOR 2C"/>
    <property type="match status" value="1"/>
</dbReference>
<organism evidence="4 5">
    <name type="scientific">Romanomermis culicivorax</name>
    <name type="common">Nematode worm</name>
    <dbReference type="NCBI Taxonomy" id="13658"/>
    <lineage>
        <taxon>Eukaryota</taxon>
        <taxon>Metazoa</taxon>
        <taxon>Ecdysozoa</taxon>
        <taxon>Nematoda</taxon>
        <taxon>Enoplea</taxon>
        <taxon>Dorylaimia</taxon>
        <taxon>Mermithida</taxon>
        <taxon>Mermithoidea</taxon>
        <taxon>Mermithidae</taxon>
        <taxon>Romanomermis</taxon>
    </lineage>
</organism>
<dbReference type="Gene3D" id="3.40.50.2300">
    <property type="match status" value="1"/>
</dbReference>
<dbReference type="Gene3D" id="3.30.420.10">
    <property type="entry name" value="Ribonuclease H-like superfamily/Ribonuclease H"/>
    <property type="match status" value="1"/>
</dbReference>
<evidence type="ECO:0000256" key="1">
    <source>
        <dbReference type="SAM" id="MobiDB-lite"/>
    </source>
</evidence>
<dbReference type="PROSITE" id="PS50822">
    <property type="entry name" value="PIWI"/>
    <property type="match status" value="1"/>
</dbReference>
<evidence type="ECO:0000313" key="4">
    <source>
        <dbReference type="Proteomes" id="UP000887565"/>
    </source>
</evidence>
<dbReference type="SUPFAM" id="SSF53098">
    <property type="entry name" value="Ribonuclease H-like"/>
    <property type="match status" value="1"/>
</dbReference>
<feature type="domain" description="PAZ" evidence="2">
    <location>
        <begin position="322"/>
        <end position="445"/>
    </location>
</feature>
<feature type="domain" description="Piwi" evidence="3">
    <location>
        <begin position="608"/>
        <end position="772"/>
    </location>
</feature>
<dbReference type="Pfam" id="PF08699">
    <property type="entry name" value="ArgoL1"/>
    <property type="match status" value="1"/>
</dbReference>
<sequence>MSAPLVVQFVDLHADFPSQLANNRTSSSSSEVVGRRGVMGRRAEMDKGEETSPTDKNRRASPADVSPTNADKMSALELISLAQRPGLGRLGRQYRICVNHFEMRIVPKVVTVNHYHVEISHASPTVKLDRDDNRPILWQCLLKNNNELEINRDDMYKIAFDGVANLYTLNPLKLPVENLKRFPIELMIARFDKPTNLTVLIQAVGPVVVDLRQVVTPPSGSKCLTPIQILDVILRQYRSNPLLDSARAFYPFGPSIYMIPGYQGAPGGIDLQGGREIWRGLYTSAHVGEHFRAFVNMDMAHTAFYKQGTNGDGDGNGAGKYTCIMFLCEVLNAADRGGGNYRPDQMNEKTSLNDTMLRVFEREIKVCKDYVQPGTSNQSRHYKVWGVDVGAALIKFKNREEVETSVAEYFRSQYGPLRYPLMPTLKVGKKTRPIHLPIEQTCMPPADRKYAIEQMVQTARFQADPFLKNFGIEVSPRMLDVNSRILNAPPILYANNAPCQVRDGVWRAGNMRFHLPAKAIGVAAIAFQPPGAPPDAKYVQTILFLSPMIVRRNFIAKLLQTCSQAGMQVPNPNSVFFHLETDNSPQRVEKAMAYVAQQMKAHNVELSLAVVFVPVKGSPLYPEIKRIAEVQMGIMTQCITNKTVGKCSPDTLSNIVFKINMKLGGINCELSTRDNATRCLFSEPTLVLGIDVTHPGPTDKRSPSIASVVGSMDLSLMRYAASIKVQKQRREHLVYLSEPVTERLMYFYKATKVKPKRIIVFRDGVSEGEFKT</sequence>
<dbReference type="SUPFAM" id="SSF101690">
    <property type="entry name" value="PAZ domain"/>
    <property type="match status" value="1"/>
</dbReference>
<dbReference type="InterPro" id="IPR032474">
    <property type="entry name" value="Argonaute_N"/>
</dbReference>
<dbReference type="InterPro" id="IPR036085">
    <property type="entry name" value="PAZ_dom_sf"/>
</dbReference>
<evidence type="ECO:0000313" key="5">
    <source>
        <dbReference type="WBParaSite" id="nRc.2.0.1.t12093-RA"/>
    </source>
</evidence>
<evidence type="ECO:0000259" key="2">
    <source>
        <dbReference type="PROSITE" id="PS50821"/>
    </source>
</evidence>
<feature type="compositionally biased region" description="Low complexity" evidence="1">
    <location>
        <begin position="24"/>
        <end position="36"/>
    </location>
</feature>
<keyword evidence="4" id="KW-1185">Reference proteome</keyword>
<dbReference type="Pfam" id="PF02171">
    <property type="entry name" value="Piwi"/>
    <property type="match status" value="1"/>
</dbReference>
<dbReference type="Proteomes" id="UP000887565">
    <property type="component" value="Unplaced"/>
</dbReference>
<protein>
    <submittedName>
        <fullName evidence="5">Uncharacterized protein</fullName>
    </submittedName>
</protein>
<dbReference type="InterPro" id="IPR003100">
    <property type="entry name" value="PAZ_dom"/>
</dbReference>
<dbReference type="AlphaFoldDB" id="A0A915IE63"/>
<dbReference type="CDD" id="cd02846">
    <property type="entry name" value="PAZ_argonaute_like"/>
    <property type="match status" value="1"/>
</dbReference>